<keyword evidence="1" id="KW-1133">Transmembrane helix</keyword>
<comment type="caution">
    <text evidence="4">The sequence shown here is derived from an EMBL/GenBank/DDBJ whole genome shotgun (WGS) entry which is preliminary data.</text>
</comment>
<dbReference type="InterPro" id="IPR055396">
    <property type="entry name" value="DUF7088"/>
</dbReference>
<feature type="transmembrane region" description="Helical" evidence="1">
    <location>
        <begin position="534"/>
        <end position="558"/>
    </location>
</feature>
<dbReference type="AlphaFoldDB" id="A0A318UBV0"/>
<evidence type="ECO:0000256" key="1">
    <source>
        <dbReference type="SAM" id="Phobius"/>
    </source>
</evidence>
<name>A0A318UBV0_9SPHI</name>
<keyword evidence="1" id="KW-0812">Transmembrane</keyword>
<feature type="transmembrane region" description="Helical" evidence="1">
    <location>
        <begin position="18"/>
        <end position="36"/>
    </location>
</feature>
<reference evidence="4 5" key="1">
    <citation type="submission" date="2018-06" db="EMBL/GenBank/DDBJ databases">
        <title>Genomic Encyclopedia of Archaeal and Bacterial Type Strains, Phase II (KMG-II): from individual species to whole genera.</title>
        <authorList>
            <person name="Goeker M."/>
        </authorList>
    </citation>
    <scope>NUCLEOTIDE SEQUENCE [LARGE SCALE GENOMIC DNA]</scope>
    <source>
        <strain evidence="4 5">DSM 27372</strain>
    </source>
</reference>
<evidence type="ECO:0000313" key="4">
    <source>
        <dbReference type="EMBL" id="PYF73912.1"/>
    </source>
</evidence>
<keyword evidence="5" id="KW-1185">Reference proteome</keyword>
<protein>
    <submittedName>
        <fullName evidence="4">ABC-2 type transport system permease protein</fullName>
    </submittedName>
</protein>
<dbReference type="NCBIfam" id="TIGR03521">
    <property type="entry name" value="GldG"/>
    <property type="match status" value="1"/>
</dbReference>
<proteinExistence type="predicted"/>
<sequence>MDQLCIEREEMVKKFKNLGVVLLLLAGVNTLSYFLYARFDLTKEQRFTLSKKTTSILNKATKEIEITVFLNGDLPAAFKRLKNASQDLLADYKANSKVKLKIVFEDPLEGLNAAEQDTVMRHLYEAGIEATSLNVKTEKGLLQKTIFPMAMIQYDGRQIPVKLLQNQDAASGYEENINNSIQNLEYAFTSALKKVLSTENPRIGFTEANGELSDVFLQDAIKSLSESYEVGRVNLKMIDKKGLDRLKVLFIVKPQEAFTEAEKYKLNYFIMKGGRVVWSIDQVGADLDSLKGKGEQLAFNRKLNLDDQLFTYGVRINYDLLADANCAEIPVAMGSAQQIQLAPWVYYPLLLANPSSDLVKNIDVVRSEFASTVDTIALKGVQKKMILSSSAYNKVQQSPTLLSLAMVTQQPDPREYAGRPKAVAVLLEGVFPSLFLNRALPEGLSENFEVPGESKATRMVVIGDGDLFKNQVSAKDGSVFPLGFDRYTQRNFGNKALLLNLADYLSNDDNLIELRGKEIRIRLLDKEKLKAEKLAWQLVNVLLPLVLLISFAIFQHYYRKRKYTR</sequence>
<evidence type="ECO:0000313" key="5">
    <source>
        <dbReference type="Proteomes" id="UP000248198"/>
    </source>
</evidence>
<gene>
    <name evidence="4" type="ORF">B0O44_10482</name>
</gene>
<dbReference type="Pfam" id="PF23357">
    <property type="entry name" value="DUF7088"/>
    <property type="match status" value="1"/>
</dbReference>
<dbReference type="InterPro" id="IPR019196">
    <property type="entry name" value="ABC_transp_unknown"/>
</dbReference>
<accession>A0A318UBV0</accession>
<organism evidence="4 5">
    <name type="scientific">Pedobacter nutrimenti</name>
    <dbReference type="NCBI Taxonomy" id="1241337"/>
    <lineage>
        <taxon>Bacteria</taxon>
        <taxon>Pseudomonadati</taxon>
        <taxon>Bacteroidota</taxon>
        <taxon>Sphingobacteriia</taxon>
        <taxon>Sphingobacteriales</taxon>
        <taxon>Sphingobacteriaceae</taxon>
        <taxon>Pedobacter</taxon>
    </lineage>
</organism>
<dbReference type="Pfam" id="PF09822">
    <property type="entry name" value="ABC_transp_aux"/>
    <property type="match status" value="1"/>
</dbReference>
<evidence type="ECO:0000259" key="3">
    <source>
        <dbReference type="Pfam" id="PF23357"/>
    </source>
</evidence>
<evidence type="ECO:0000259" key="2">
    <source>
        <dbReference type="Pfam" id="PF09822"/>
    </source>
</evidence>
<dbReference type="Proteomes" id="UP000248198">
    <property type="component" value="Unassembled WGS sequence"/>
</dbReference>
<keyword evidence="1" id="KW-0472">Membrane</keyword>
<feature type="domain" description="ABC-type uncharacterised transport system" evidence="2">
    <location>
        <begin position="201"/>
        <end position="500"/>
    </location>
</feature>
<dbReference type="EMBL" id="QKLU01000004">
    <property type="protein sequence ID" value="PYF73912.1"/>
    <property type="molecule type" value="Genomic_DNA"/>
</dbReference>
<dbReference type="InterPro" id="IPR019863">
    <property type="entry name" value="Motility-assoc_ABC-rel_GldG"/>
</dbReference>
<feature type="domain" description="DUF7088" evidence="3">
    <location>
        <begin position="43"/>
        <end position="153"/>
    </location>
</feature>